<keyword evidence="1" id="KW-0805">Transcription regulation</keyword>
<dbReference type="PROSITE" id="PS00041">
    <property type="entry name" value="HTH_ARAC_FAMILY_1"/>
    <property type="match status" value="1"/>
</dbReference>
<keyword evidence="3" id="KW-0804">Transcription</keyword>
<dbReference type="Pfam" id="PF12833">
    <property type="entry name" value="HTH_18"/>
    <property type="match status" value="1"/>
</dbReference>
<evidence type="ECO:0000313" key="6">
    <source>
        <dbReference type="Proteomes" id="UP000713904"/>
    </source>
</evidence>
<dbReference type="SUPFAM" id="SSF46689">
    <property type="entry name" value="Homeodomain-like"/>
    <property type="match status" value="2"/>
</dbReference>
<dbReference type="PANTHER" id="PTHR43280">
    <property type="entry name" value="ARAC-FAMILY TRANSCRIPTIONAL REGULATOR"/>
    <property type="match status" value="1"/>
</dbReference>
<feature type="domain" description="HTH araC/xylS-type" evidence="4">
    <location>
        <begin position="121"/>
        <end position="219"/>
    </location>
</feature>
<comment type="caution">
    <text evidence="5">The sequence shown here is derived from an EMBL/GenBank/DDBJ whole genome shotgun (WGS) entry which is preliminary data.</text>
</comment>
<dbReference type="PROSITE" id="PS01124">
    <property type="entry name" value="HTH_ARAC_FAMILY_2"/>
    <property type="match status" value="1"/>
</dbReference>
<accession>A0ABR6TIW2</accession>
<dbReference type="SMART" id="SM00342">
    <property type="entry name" value="HTH_ARAC"/>
    <property type="match status" value="1"/>
</dbReference>
<proteinExistence type="predicted"/>
<name>A0ABR6TIW2_9FIRM</name>
<reference evidence="5 6" key="1">
    <citation type="submission" date="2020-05" db="EMBL/GenBank/DDBJ databases">
        <title>Draft genome of xy-202 and genomic insight in genome of the genus Peptostreptococcus.</title>
        <authorList>
            <person name="Zhang Z."/>
        </authorList>
    </citation>
    <scope>NUCLEOTIDE SEQUENCE [LARGE SCALE GENOMIC DNA]</scope>
    <source>
        <strain evidence="5 6">DSM 27025</strain>
    </source>
</reference>
<protein>
    <submittedName>
        <fullName evidence="5">Helix-turn-helix transcriptional regulator</fullName>
    </submittedName>
</protein>
<dbReference type="PANTHER" id="PTHR43280:SF2">
    <property type="entry name" value="HTH-TYPE TRANSCRIPTIONAL REGULATOR EXSA"/>
    <property type="match status" value="1"/>
</dbReference>
<evidence type="ECO:0000259" key="4">
    <source>
        <dbReference type="PROSITE" id="PS01124"/>
    </source>
</evidence>
<dbReference type="Proteomes" id="UP000713904">
    <property type="component" value="Unassembled WGS sequence"/>
</dbReference>
<sequence>MELINLDKFDLHLDYKVLCEDLCKGKHQEAYDHFILRTKKLVGFNNTIGYRLALNNLNYSIYHYLLFIYDISLTKCCYANILLMHNHLDKDTFMKISKSIIDSYYSEMIDMQIVSRNPLVQSVIDYIEENIGKQILIGDIADILHINSTYLSQTFKKHMGQSFTSYLAQHRIHHAKLLLLQTNKTMEVISSACGFGSASYFSTVFTSHTGMSPGIFRKNHALSGMVE</sequence>
<evidence type="ECO:0000313" key="5">
    <source>
        <dbReference type="EMBL" id="MBC2575337.1"/>
    </source>
</evidence>
<dbReference type="InterPro" id="IPR018060">
    <property type="entry name" value="HTH_AraC"/>
</dbReference>
<evidence type="ECO:0000256" key="3">
    <source>
        <dbReference type="ARBA" id="ARBA00023163"/>
    </source>
</evidence>
<evidence type="ECO:0000256" key="1">
    <source>
        <dbReference type="ARBA" id="ARBA00023015"/>
    </source>
</evidence>
<organism evidence="5 6">
    <name type="scientific">Peptostreptococcus canis</name>
    <dbReference type="NCBI Taxonomy" id="1159213"/>
    <lineage>
        <taxon>Bacteria</taxon>
        <taxon>Bacillati</taxon>
        <taxon>Bacillota</taxon>
        <taxon>Clostridia</taxon>
        <taxon>Peptostreptococcales</taxon>
        <taxon>Peptostreptococcaceae</taxon>
        <taxon>Peptostreptococcus</taxon>
    </lineage>
</organism>
<gene>
    <name evidence="5" type="ORF">HLB29_01390</name>
</gene>
<keyword evidence="6" id="KW-1185">Reference proteome</keyword>
<dbReference type="EMBL" id="JABGBW010000001">
    <property type="protein sequence ID" value="MBC2575337.1"/>
    <property type="molecule type" value="Genomic_DNA"/>
</dbReference>
<keyword evidence="2" id="KW-0238">DNA-binding</keyword>
<dbReference type="Gene3D" id="1.10.10.60">
    <property type="entry name" value="Homeodomain-like"/>
    <property type="match status" value="2"/>
</dbReference>
<dbReference type="InterPro" id="IPR009057">
    <property type="entry name" value="Homeodomain-like_sf"/>
</dbReference>
<dbReference type="RefSeq" id="WP_185623370.1">
    <property type="nucleotide sequence ID" value="NZ_JABGBW010000001.1"/>
</dbReference>
<dbReference type="InterPro" id="IPR018062">
    <property type="entry name" value="HTH_AraC-typ_CS"/>
</dbReference>
<evidence type="ECO:0000256" key="2">
    <source>
        <dbReference type="ARBA" id="ARBA00023125"/>
    </source>
</evidence>